<reference evidence="3" key="1">
    <citation type="journal article" date="2017" name="Biotechnol. Biofuels">
        <title>Evaluation of environmental bacterial communities as a factor affecting the growth of duckweed Lemna minor.</title>
        <authorList>
            <person name="Ishizawa H."/>
            <person name="Kuroda M."/>
            <person name="Morikawa M."/>
            <person name="Ike M."/>
        </authorList>
    </citation>
    <scope>NUCLEOTIDE SEQUENCE [LARGE SCALE GENOMIC DNA]</scope>
    <source>
        <strain evidence="3">H3</strain>
    </source>
</reference>
<dbReference type="AlphaFoldDB" id="A0A0F3KR29"/>
<evidence type="ECO:0000313" key="2">
    <source>
        <dbReference type="EMBL" id="BBF85948.1"/>
    </source>
</evidence>
<dbReference type="PROSITE" id="PS01097">
    <property type="entry name" value="HUPF_HYPC"/>
    <property type="match status" value="1"/>
</dbReference>
<comment type="similarity">
    <text evidence="1">Belongs to the HupF/HypC family.</text>
</comment>
<dbReference type="RefSeq" id="WP_045845130.1">
    <property type="nucleotide sequence ID" value="NZ_AP018823.1"/>
</dbReference>
<dbReference type="OrthoDB" id="9806017at2"/>
<keyword evidence="3" id="KW-1185">Reference proteome</keyword>
<dbReference type="SUPFAM" id="SSF159127">
    <property type="entry name" value="HupF/HypC-like"/>
    <property type="match status" value="1"/>
</dbReference>
<evidence type="ECO:0000313" key="3">
    <source>
        <dbReference type="Proteomes" id="UP000198290"/>
    </source>
</evidence>
<dbReference type="InterPro" id="IPR019812">
    <property type="entry name" value="Hydgase_assmbl_chp_CS"/>
</dbReference>
<dbReference type="EMBL" id="AP018823">
    <property type="protein sequence ID" value="BBF85948.1"/>
    <property type="molecule type" value="Genomic_DNA"/>
</dbReference>
<reference evidence="3" key="3">
    <citation type="journal article" date="2017" name="Plant Physiol. Biochem.">
        <title>Differential oxidative and antioxidative response of duckweed Lemna minor toward plant growth promoting/inhibiting bacteria.</title>
        <authorList>
            <person name="Ishizawa H."/>
            <person name="Kuroda M."/>
            <person name="Morikawa M."/>
            <person name="Ike M."/>
        </authorList>
    </citation>
    <scope>NUCLEOTIDE SEQUENCE [LARGE SCALE GENOMIC DNA]</scope>
    <source>
        <strain evidence="3">H3</strain>
    </source>
</reference>
<dbReference type="GO" id="GO:0051604">
    <property type="term" value="P:protein maturation"/>
    <property type="evidence" value="ECO:0007669"/>
    <property type="project" value="TreeGrafter"/>
</dbReference>
<dbReference type="PANTHER" id="PTHR35177">
    <property type="entry name" value="HYDROGENASE MATURATION FACTOR HYBG"/>
    <property type="match status" value="1"/>
</dbReference>
<evidence type="ECO:0000256" key="1">
    <source>
        <dbReference type="ARBA" id="ARBA00006018"/>
    </source>
</evidence>
<accession>A0A0F3KR29</accession>
<dbReference type="STRING" id="332411.VI06_02230"/>
<gene>
    <name evidence="2" type="ORF">DLM_2334</name>
</gene>
<dbReference type="NCBIfam" id="TIGR00074">
    <property type="entry name" value="hypC_hupF"/>
    <property type="match status" value="1"/>
</dbReference>
<protein>
    <submittedName>
        <fullName evidence="2">Hydrogenase maturation protein HupF</fullName>
    </submittedName>
</protein>
<dbReference type="Proteomes" id="UP000198290">
    <property type="component" value="Chromosome"/>
</dbReference>
<reference evidence="2 3" key="2">
    <citation type="journal article" date="2017" name="Genome Announc.">
        <title>Draft genome sequence of Aquitalea magnusonii strain H3, a plant growth-promoting bacterium of duckweed Lemna minor.</title>
        <authorList>
            <person name="Ishizawa H."/>
            <person name="Kuroda M."/>
            <person name="Ike M."/>
        </authorList>
    </citation>
    <scope>NUCLEOTIDE SEQUENCE [LARGE SCALE GENOMIC DNA]</scope>
    <source>
        <strain evidence="2 3">H3</strain>
    </source>
</reference>
<dbReference type="KEGG" id="amah:DLM_2334"/>
<dbReference type="PANTHER" id="PTHR35177:SF1">
    <property type="entry name" value="HYDROGENASE MATURATION FACTOR HYPC"/>
    <property type="match status" value="1"/>
</dbReference>
<dbReference type="PRINTS" id="PR00445">
    <property type="entry name" value="HUPFHYPC"/>
</dbReference>
<organism evidence="2 3">
    <name type="scientific">Aquitalea magnusonii</name>
    <dbReference type="NCBI Taxonomy" id="332411"/>
    <lineage>
        <taxon>Bacteria</taxon>
        <taxon>Pseudomonadati</taxon>
        <taxon>Pseudomonadota</taxon>
        <taxon>Betaproteobacteria</taxon>
        <taxon>Neisseriales</taxon>
        <taxon>Chromobacteriaceae</taxon>
        <taxon>Aquitalea</taxon>
    </lineage>
</organism>
<dbReference type="GO" id="GO:0005506">
    <property type="term" value="F:iron ion binding"/>
    <property type="evidence" value="ECO:0007669"/>
    <property type="project" value="TreeGrafter"/>
</dbReference>
<dbReference type="Gene3D" id="2.30.30.140">
    <property type="match status" value="1"/>
</dbReference>
<proteinExistence type="inferred from homology"/>
<sequence length="107" mass="11650">MCLGIPMQVERCHQLVADCQHAGQWQTVDLSLVGAVQPGDWLLVFMGAAREVLSAERAADILDALAALDAAMNGRFDPAIHLADLNQREPQLPPHLQAQLDAQRKTS</sequence>
<dbReference type="Pfam" id="PF01455">
    <property type="entry name" value="HupF_HypC"/>
    <property type="match status" value="1"/>
</dbReference>
<name>A0A0F3KR29_9NEIS</name>
<dbReference type="GO" id="GO:1902670">
    <property type="term" value="F:carbon dioxide binding"/>
    <property type="evidence" value="ECO:0007669"/>
    <property type="project" value="TreeGrafter"/>
</dbReference>
<dbReference type="InterPro" id="IPR001109">
    <property type="entry name" value="Hydrogenase_HupF/HypC"/>
</dbReference>